<feature type="compositionally biased region" description="Basic and acidic residues" evidence="1">
    <location>
        <begin position="197"/>
        <end position="208"/>
    </location>
</feature>
<feature type="region of interest" description="Disordered" evidence="1">
    <location>
        <begin position="1"/>
        <end position="37"/>
    </location>
</feature>
<protein>
    <submittedName>
        <fullName evidence="2">Uncharacterized protein</fullName>
    </submittedName>
</protein>
<name>A0AAN9GEU8_9CAEN</name>
<evidence type="ECO:0000256" key="1">
    <source>
        <dbReference type="SAM" id="MobiDB-lite"/>
    </source>
</evidence>
<organism evidence="2 3">
    <name type="scientific">Littorina saxatilis</name>
    <dbReference type="NCBI Taxonomy" id="31220"/>
    <lineage>
        <taxon>Eukaryota</taxon>
        <taxon>Metazoa</taxon>
        <taxon>Spiralia</taxon>
        <taxon>Lophotrochozoa</taxon>
        <taxon>Mollusca</taxon>
        <taxon>Gastropoda</taxon>
        <taxon>Caenogastropoda</taxon>
        <taxon>Littorinimorpha</taxon>
        <taxon>Littorinoidea</taxon>
        <taxon>Littorinidae</taxon>
        <taxon>Littorina</taxon>
    </lineage>
</organism>
<feature type="compositionally biased region" description="Basic and acidic residues" evidence="1">
    <location>
        <begin position="172"/>
        <end position="184"/>
    </location>
</feature>
<keyword evidence="3" id="KW-1185">Reference proteome</keyword>
<evidence type="ECO:0000313" key="2">
    <source>
        <dbReference type="EMBL" id="KAK7106413.1"/>
    </source>
</evidence>
<evidence type="ECO:0000313" key="3">
    <source>
        <dbReference type="Proteomes" id="UP001374579"/>
    </source>
</evidence>
<dbReference type="Proteomes" id="UP001374579">
    <property type="component" value="Unassembled WGS sequence"/>
</dbReference>
<reference evidence="2 3" key="1">
    <citation type="submission" date="2024-02" db="EMBL/GenBank/DDBJ databases">
        <title>Chromosome-scale genome assembly of the rough periwinkle Littorina saxatilis.</title>
        <authorList>
            <person name="De Jode A."/>
            <person name="Faria R."/>
            <person name="Formenti G."/>
            <person name="Sims Y."/>
            <person name="Smith T.P."/>
            <person name="Tracey A."/>
            <person name="Wood J.M.D."/>
            <person name="Zagrodzka Z.B."/>
            <person name="Johannesson K."/>
            <person name="Butlin R.K."/>
            <person name="Leder E.H."/>
        </authorList>
    </citation>
    <scope>NUCLEOTIDE SEQUENCE [LARGE SCALE GENOMIC DNA]</scope>
    <source>
        <strain evidence="2">Snail1</strain>
        <tissue evidence="2">Muscle</tissue>
    </source>
</reference>
<accession>A0AAN9GEU8</accession>
<feature type="region of interest" description="Disordered" evidence="1">
    <location>
        <begin position="170"/>
        <end position="212"/>
    </location>
</feature>
<dbReference type="EMBL" id="JBAMIC010000007">
    <property type="protein sequence ID" value="KAK7106413.1"/>
    <property type="molecule type" value="Genomic_DNA"/>
</dbReference>
<dbReference type="AlphaFoldDB" id="A0AAN9GEU8"/>
<sequence>MSTQNYLDQNKDGPRTSNILPLTPIANPSAHPDQPAPQLLTAVVPNESSAVRNSIGPTRYTDGYTYVDINDVPAARTSLNAEQPSKRVAFQPDAINMKTRAKGDNHTEDDSVDYNTDPYDRIGNRSSQKKNKRSFKVDDDNACKPIARAHTVSPKGDVYSQVNKVRQTVAAKQEKAGYSRDQSPKKQTTKDNVNGADDLKDQKGEDGRVYANLDGTSAYNNAIVANTNGDSATSKRDDADDDNLDDQYNRLQYHRPDPQDDAQYSHIAQL</sequence>
<feature type="region of interest" description="Disordered" evidence="1">
    <location>
        <begin position="226"/>
        <end position="270"/>
    </location>
</feature>
<comment type="caution">
    <text evidence="2">The sequence shown here is derived from an EMBL/GenBank/DDBJ whole genome shotgun (WGS) entry which is preliminary data.</text>
</comment>
<feature type="region of interest" description="Disordered" evidence="1">
    <location>
        <begin position="93"/>
        <end position="138"/>
    </location>
</feature>
<gene>
    <name evidence="2" type="ORF">V1264_017673</name>
</gene>
<proteinExistence type="predicted"/>